<gene>
    <name evidence="10" type="ORF">GCM10012289_04750</name>
</gene>
<comment type="catalytic activity">
    <reaction evidence="6">
        <text>arsenic triglutathione + [thioredoxin]-dithiol + S-adenosyl-L-methionine + 2 H2O = methylarsonous acid + [thioredoxin]-disulfide + 3 glutathione + S-adenosyl-L-homocysteine + H(+)</text>
        <dbReference type="Rhea" id="RHEA:69460"/>
        <dbReference type="Rhea" id="RHEA-COMP:10698"/>
        <dbReference type="Rhea" id="RHEA-COMP:10700"/>
        <dbReference type="ChEBI" id="CHEBI:15377"/>
        <dbReference type="ChEBI" id="CHEBI:15378"/>
        <dbReference type="ChEBI" id="CHEBI:17826"/>
        <dbReference type="ChEBI" id="CHEBI:29950"/>
        <dbReference type="ChEBI" id="CHEBI:50058"/>
        <dbReference type="ChEBI" id="CHEBI:57856"/>
        <dbReference type="ChEBI" id="CHEBI:57925"/>
        <dbReference type="ChEBI" id="CHEBI:59789"/>
        <dbReference type="ChEBI" id="CHEBI:183640"/>
        <dbReference type="EC" id="2.1.1.137"/>
    </reaction>
</comment>
<dbReference type="GO" id="GO:0030791">
    <property type="term" value="F:arsenite methyltransferase activity"/>
    <property type="evidence" value="ECO:0007669"/>
    <property type="project" value="UniProtKB-EC"/>
</dbReference>
<dbReference type="RefSeq" id="WP_225262033.1">
    <property type="nucleotide sequence ID" value="NZ_BMNH01000001.1"/>
</dbReference>
<dbReference type="EC" id="2.1.1.137" evidence="4"/>
<organism evidence="10 11">
    <name type="scientific">Nonomuraea cavernae</name>
    <dbReference type="NCBI Taxonomy" id="2045107"/>
    <lineage>
        <taxon>Bacteria</taxon>
        <taxon>Bacillati</taxon>
        <taxon>Actinomycetota</taxon>
        <taxon>Actinomycetes</taxon>
        <taxon>Streptosporangiales</taxon>
        <taxon>Streptosporangiaceae</taxon>
        <taxon>Nonomuraea</taxon>
    </lineage>
</organism>
<proteinExistence type="inferred from homology"/>
<evidence type="ECO:0000259" key="9">
    <source>
        <dbReference type="PROSITE" id="PS51186"/>
    </source>
</evidence>
<dbReference type="InterPro" id="IPR025714">
    <property type="entry name" value="Methyltranfer_dom"/>
</dbReference>
<dbReference type="Pfam" id="PF13847">
    <property type="entry name" value="Methyltransf_31"/>
    <property type="match status" value="1"/>
</dbReference>
<name>A0A917YNV5_9ACTN</name>
<dbReference type="InterPro" id="IPR026669">
    <property type="entry name" value="Arsenite_MeTrfase-like"/>
</dbReference>
<evidence type="ECO:0000256" key="3">
    <source>
        <dbReference type="ARBA" id="ARBA00034487"/>
    </source>
</evidence>
<evidence type="ECO:0000313" key="10">
    <source>
        <dbReference type="EMBL" id="GGO61756.1"/>
    </source>
</evidence>
<dbReference type="InterPro" id="IPR016181">
    <property type="entry name" value="Acyl_CoA_acyltransferase"/>
</dbReference>
<dbReference type="CDD" id="cd02440">
    <property type="entry name" value="AdoMet_MTases"/>
    <property type="match status" value="1"/>
</dbReference>
<accession>A0A917YNV5</accession>
<comment type="catalytic activity">
    <reaction evidence="7">
        <text>arsenic triglutathione + 2 [thioredoxin]-dithiol + 2 S-adenosyl-L-methionine + H2O = dimethylarsinous acid + 2 [thioredoxin]-disulfide + 3 glutathione + 2 S-adenosyl-L-homocysteine + 2 H(+)</text>
        <dbReference type="Rhea" id="RHEA:69464"/>
        <dbReference type="Rhea" id="RHEA-COMP:10698"/>
        <dbReference type="Rhea" id="RHEA-COMP:10700"/>
        <dbReference type="ChEBI" id="CHEBI:15377"/>
        <dbReference type="ChEBI" id="CHEBI:15378"/>
        <dbReference type="ChEBI" id="CHEBI:23808"/>
        <dbReference type="ChEBI" id="CHEBI:29950"/>
        <dbReference type="ChEBI" id="CHEBI:50058"/>
        <dbReference type="ChEBI" id="CHEBI:57856"/>
        <dbReference type="ChEBI" id="CHEBI:57925"/>
        <dbReference type="ChEBI" id="CHEBI:59789"/>
        <dbReference type="ChEBI" id="CHEBI:183640"/>
        <dbReference type="EC" id="2.1.1.137"/>
    </reaction>
</comment>
<dbReference type="AlphaFoldDB" id="A0A917YNV5"/>
<dbReference type="GO" id="GO:0016747">
    <property type="term" value="F:acyltransferase activity, transferring groups other than amino-acyl groups"/>
    <property type="evidence" value="ECO:0007669"/>
    <property type="project" value="InterPro"/>
</dbReference>
<dbReference type="PROSITE" id="PS51186">
    <property type="entry name" value="GNAT"/>
    <property type="match status" value="1"/>
</dbReference>
<dbReference type="InterPro" id="IPR000182">
    <property type="entry name" value="GNAT_dom"/>
</dbReference>
<dbReference type="Gene3D" id="3.40.50.150">
    <property type="entry name" value="Vaccinia Virus protein VP39"/>
    <property type="match status" value="1"/>
</dbReference>
<protein>
    <recommendedName>
        <fullName evidence="5">Arsenite methyltransferase</fullName>
        <ecNumber evidence="4">2.1.1.137</ecNumber>
    </recommendedName>
</protein>
<dbReference type="Proteomes" id="UP000646523">
    <property type="component" value="Unassembled WGS sequence"/>
</dbReference>
<evidence type="ECO:0000256" key="7">
    <source>
        <dbReference type="ARBA" id="ARBA00047943"/>
    </source>
</evidence>
<evidence type="ECO:0000256" key="5">
    <source>
        <dbReference type="ARBA" id="ARBA00034545"/>
    </source>
</evidence>
<evidence type="ECO:0000313" key="11">
    <source>
        <dbReference type="Proteomes" id="UP000646523"/>
    </source>
</evidence>
<reference evidence="10" key="2">
    <citation type="submission" date="2020-09" db="EMBL/GenBank/DDBJ databases">
        <authorList>
            <person name="Sun Q."/>
            <person name="Zhou Y."/>
        </authorList>
    </citation>
    <scope>NUCLEOTIDE SEQUENCE</scope>
    <source>
        <strain evidence="10">CGMCC 4.7368</strain>
    </source>
</reference>
<feature type="domain" description="N-acetyltransferase" evidence="9">
    <location>
        <begin position="246"/>
        <end position="401"/>
    </location>
</feature>
<dbReference type="EMBL" id="BMNH01000001">
    <property type="protein sequence ID" value="GGO61756.1"/>
    <property type="molecule type" value="Genomic_DNA"/>
</dbReference>
<dbReference type="Gene3D" id="3.40.630.30">
    <property type="match status" value="1"/>
</dbReference>
<dbReference type="CDD" id="cd04301">
    <property type="entry name" value="NAT_SF"/>
    <property type="match status" value="1"/>
</dbReference>
<comment type="catalytic activity">
    <reaction evidence="8">
        <text>arsenic triglutathione + 3 [thioredoxin]-dithiol + 3 S-adenosyl-L-methionine = trimethylarsine + 3 [thioredoxin]-disulfide + 3 glutathione + 3 S-adenosyl-L-homocysteine + 3 H(+)</text>
        <dbReference type="Rhea" id="RHEA:69432"/>
        <dbReference type="Rhea" id="RHEA-COMP:10698"/>
        <dbReference type="Rhea" id="RHEA-COMP:10700"/>
        <dbReference type="ChEBI" id="CHEBI:15378"/>
        <dbReference type="ChEBI" id="CHEBI:27130"/>
        <dbReference type="ChEBI" id="CHEBI:29950"/>
        <dbReference type="ChEBI" id="CHEBI:50058"/>
        <dbReference type="ChEBI" id="CHEBI:57856"/>
        <dbReference type="ChEBI" id="CHEBI:57925"/>
        <dbReference type="ChEBI" id="CHEBI:59789"/>
        <dbReference type="ChEBI" id="CHEBI:183640"/>
        <dbReference type="EC" id="2.1.1.137"/>
    </reaction>
</comment>
<keyword evidence="1" id="KW-0808">Transferase</keyword>
<dbReference type="InterPro" id="IPR029063">
    <property type="entry name" value="SAM-dependent_MTases_sf"/>
</dbReference>
<evidence type="ECO:0000256" key="6">
    <source>
        <dbReference type="ARBA" id="ARBA00047941"/>
    </source>
</evidence>
<dbReference type="SUPFAM" id="SSF55729">
    <property type="entry name" value="Acyl-CoA N-acyltransferases (Nat)"/>
    <property type="match status" value="1"/>
</dbReference>
<evidence type="ECO:0000256" key="1">
    <source>
        <dbReference type="ARBA" id="ARBA00022679"/>
    </source>
</evidence>
<evidence type="ECO:0000256" key="2">
    <source>
        <dbReference type="ARBA" id="ARBA00022691"/>
    </source>
</evidence>
<comment type="caution">
    <text evidence="10">The sequence shown here is derived from an EMBL/GenBank/DDBJ whole genome shotgun (WGS) entry which is preliminary data.</text>
</comment>
<reference evidence="10" key="1">
    <citation type="journal article" date="2014" name="Int. J. Syst. Evol. Microbiol.">
        <title>Complete genome sequence of Corynebacterium casei LMG S-19264T (=DSM 44701T), isolated from a smear-ripened cheese.</title>
        <authorList>
            <consortium name="US DOE Joint Genome Institute (JGI-PGF)"/>
            <person name="Walter F."/>
            <person name="Albersmeier A."/>
            <person name="Kalinowski J."/>
            <person name="Ruckert C."/>
        </authorList>
    </citation>
    <scope>NUCLEOTIDE SEQUENCE</scope>
    <source>
        <strain evidence="10">CGMCC 4.7368</strain>
    </source>
</reference>
<evidence type="ECO:0000256" key="8">
    <source>
        <dbReference type="ARBA" id="ARBA00048428"/>
    </source>
</evidence>
<keyword evidence="11" id="KW-1185">Reference proteome</keyword>
<dbReference type="Pfam" id="PF00583">
    <property type="entry name" value="Acetyltransf_1"/>
    <property type="match status" value="1"/>
</dbReference>
<evidence type="ECO:0000256" key="4">
    <source>
        <dbReference type="ARBA" id="ARBA00034521"/>
    </source>
</evidence>
<sequence>MADDDVVKRYSGLARAALLGRVIVDCGAAEFEQGCFGTADYDDTSGLPAGALKASLGCGDPVAVAGLREGQTVLDLGSGGGLDVLLSARRVGPHGKVYGLDASADMIALARAHAAEAGAANVEFLHGGIEAIPLPDHAVDAVISNCVINLSDDKSAVLAEAFRVLRPGGLFGVSDIVTDGSADPARRAAAEQRVGCVAGSLEAEEYRALLRQAGFVGITVRLTAAHGDGVHSAIVRASKPAIGPGLEIRPMCDADAAQVLEIYQAGLDSGQASFETTAPDWESFTSGKLPHLRYVAVDTDSGEVLGWVAASAVSSRPVYAGVVEHSVYVHPGCQAHGIGRSLLGAFIAAAEDAGVWTVQAGIFPENTASLTLHQTLGFRVVGTRERIGRHHGRWRDVVLLERRSAR</sequence>
<dbReference type="PANTHER" id="PTHR43675">
    <property type="entry name" value="ARSENITE METHYLTRANSFERASE"/>
    <property type="match status" value="1"/>
</dbReference>
<comment type="similarity">
    <text evidence="3">Belongs to the methyltransferase superfamily. Arsenite methyltransferase family.</text>
</comment>
<keyword evidence="2" id="KW-0949">S-adenosyl-L-methionine</keyword>
<dbReference type="PANTHER" id="PTHR43675:SF8">
    <property type="entry name" value="ARSENITE METHYLTRANSFERASE"/>
    <property type="match status" value="1"/>
</dbReference>
<dbReference type="SUPFAM" id="SSF53335">
    <property type="entry name" value="S-adenosyl-L-methionine-dependent methyltransferases"/>
    <property type="match status" value="1"/>
</dbReference>